<dbReference type="GO" id="GO:0000287">
    <property type="term" value="F:magnesium ion binding"/>
    <property type="evidence" value="ECO:0007669"/>
    <property type="project" value="TreeGrafter"/>
</dbReference>
<name>A0A940X049_9BACI</name>
<dbReference type="InterPro" id="IPR000150">
    <property type="entry name" value="Cof"/>
</dbReference>
<dbReference type="AlphaFoldDB" id="A0A940X049"/>
<dbReference type="GO" id="GO:0016791">
    <property type="term" value="F:phosphatase activity"/>
    <property type="evidence" value="ECO:0007669"/>
    <property type="project" value="TreeGrafter"/>
</dbReference>
<dbReference type="NCBIfam" id="TIGR00099">
    <property type="entry name" value="Cof-subfamily"/>
    <property type="match status" value="1"/>
</dbReference>
<keyword evidence="2" id="KW-1185">Reference proteome</keyword>
<dbReference type="Gene3D" id="3.30.1240.10">
    <property type="match status" value="1"/>
</dbReference>
<reference evidence="1" key="1">
    <citation type="submission" date="2021-03" db="EMBL/GenBank/DDBJ databases">
        <title>Bacillus suaedae sp. nov., isolated from Suaeda aralocaspica.</title>
        <authorList>
            <person name="Lei R.F.R."/>
        </authorList>
    </citation>
    <scope>NUCLEOTIDE SEQUENCE</scope>
    <source>
        <strain evidence="1">YZJH907-2</strain>
    </source>
</reference>
<dbReference type="InterPro" id="IPR006379">
    <property type="entry name" value="HAD-SF_hydro_IIB"/>
</dbReference>
<protein>
    <submittedName>
        <fullName evidence="1">HAD family phosphatase</fullName>
    </submittedName>
</protein>
<dbReference type="EMBL" id="JAGKSQ010000005">
    <property type="protein sequence ID" value="MBP3952236.1"/>
    <property type="molecule type" value="Genomic_DNA"/>
</dbReference>
<dbReference type="InterPro" id="IPR023214">
    <property type="entry name" value="HAD_sf"/>
</dbReference>
<dbReference type="PANTHER" id="PTHR10000">
    <property type="entry name" value="PHOSPHOSERINE PHOSPHATASE"/>
    <property type="match status" value="1"/>
</dbReference>
<dbReference type="SFLD" id="SFLDG01140">
    <property type="entry name" value="C2.B:_Phosphomannomutase_and_P"/>
    <property type="match status" value="1"/>
</dbReference>
<comment type="caution">
    <text evidence="1">The sequence shown here is derived from an EMBL/GenBank/DDBJ whole genome shotgun (WGS) entry which is preliminary data.</text>
</comment>
<organism evidence="1 2">
    <name type="scientific">Halalkalibacter suaedae</name>
    <dbReference type="NCBI Taxonomy" id="2822140"/>
    <lineage>
        <taxon>Bacteria</taxon>
        <taxon>Bacillati</taxon>
        <taxon>Bacillota</taxon>
        <taxon>Bacilli</taxon>
        <taxon>Bacillales</taxon>
        <taxon>Bacillaceae</taxon>
        <taxon>Halalkalibacter</taxon>
    </lineage>
</organism>
<evidence type="ECO:0000313" key="1">
    <source>
        <dbReference type="EMBL" id="MBP3952236.1"/>
    </source>
</evidence>
<dbReference type="SUPFAM" id="SSF56784">
    <property type="entry name" value="HAD-like"/>
    <property type="match status" value="1"/>
</dbReference>
<dbReference type="NCBIfam" id="TIGR01484">
    <property type="entry name" value="HAD-SF-IIB"/>
    <property type="match status" value="1"/>
</dbReference>
<dbReference type="PROSITE" id="PS01229">
    <property type="entry name" value="COF_2"/>
    <property type="match status" value="1"/>
</dbReference>
<dbReference type="InterPro" id="IPR036412">
    <property type="entry name" value="HAD-like_sf"/>
</dbReference>
<dbReference type="PROSITE" id="PS01228">
    <property type="entry name" value="COF_1"/>
    <property type="match status" value="1"/>
</dbReference>
<dbReference type="Gene3D" id="3.40.50.1000">
    <property type="entry name" value="HAD superfamily/HAD-like"/>
    <property type="match status" value="1"/>
</dbReference>
<sequence length="263" mass="29605">MMKQKILFLDIDGTILLPDDSIQDSTKEAIKQVKEKGIEVFLATGRPLHEIMDIGEELRIQSFIGYNGAYAIHQGQDVFSEPMDSKMIQFFIDTAEENDHELIMYTNSKNVYTGMDSANTKTFIEHFHLKHNVHYESMYIADILGVTVINLGVNDVDLYEQYSGIHLSPVNIDGFRDHAFDVIQEKVNKGFAVQTILDLLKFNKEEAIAFGDGINDKEMLQLVGESFAMGNAHPDLFTYAKHKTTAVTDSGIYNGLKSLGLLE</sequence>
<gene>
    <name evidence="1" type="ORF">J7W16_13925</name>
</gene>
<dbReference type="Proteomes" id="UP000678228">
    <property type="component" value="Unassembled WGS sequence"/>
</dbReference>
<dbReference type="PANTHER" id="PTHR10000:SF25">
    <property type="entry name" value="PHOSPHATASE YKRA-RELATED"/>
    <property type="match status" value="1"/>
</dbReference>
<accession>A0A940X049</accession>
<evidence type="ECO:0000313" key="2">
    <source>
        <dbReference type="Proteomes" id="UP000678228"/>
    </source>
</evidence>
<proteinExistence type="predicted"/>
<dbReference type="GO" id="GO:0005829">
    <property type="term" value="C:cytosol"/>
    <property type="evidence" value="ECO:0007669"/>
    <property type="project" value="TreeGrafter"/>
</dbReference>
<dbReference type="SFLD" id="SFLDS00003">
    <property type="entry name" value="Haloacid_Dehalogenase"/>
    <property type="match status" value="1"/>
</dbReference>
<dbReference type="Pfam" id="PF08282">
    <property type="entry name" value="Hydrolase_3"/>
    <property type="match status" value="1"/>
</dbReference>